<sequence>MEMFSYRVTVLCANRRRIQQLSLVQSSPGLSHTHTYMRQRRQLTAYTTLDGLQSTFNQCHGRGWNDLQKHSTYTQTFDNQ</sequence>
<dbReference type="EMBL" id="JAIWYP010000006">
    <property type="protein sequence ID" value="KAH3814386.1"/>
    <property type="molecule type" value="Genomic_DNA"/>
</dbReference>
<dbReference type="AlphaFoldDB" id="A0A9D4JJ45"/>
<keyword evidence="2" id="KW-1185">Reference proteome</keyword>
<dbReference type="Proteomes" id="UP000828390">
    <property type="component" value="Unassembled WGS sequence"/>
</dbReference>
<comment type="caution">
    <text evidence="1">The sequence shown here is derived from an EMBL/GenBank/DDBJ whole genome shotgun (WGS) entry which is preliminary data.</text>
</comment>
<accession>A0A9D4JJ45</accession>
<gene>
    <name evidence="1" type="ORF">DPMN_142882</name>
</gene>
<evidence type="ECO:0000313" key="1">
    <source>
        <dbReference type="EMBL" id="KAH3814386.1"/>
    </source>
</evidence>
<organism evidence="1 2">
    <name type="scientific">Dreissena polymorpha</name>
    <name type="common">Zebra mussel</name>
    <name type="synonym">Mytilus polymorpha</name>
    <dbReference type="NCBI Taxonomy" id="45954"/>
    <lineage>
        <taxon>Eukaryota</taxon>
        <taxon>Metazoa</taxon>
        <taxon>Spiralia</taxon>
        <taxon>Lophotrochozoa</taxon>
        <taxon>Mollusca</taxon>
        <taxon>Bivalvia</taxon>
        <taxon>Autobranchia</taxon>
        <taxon>Heteroconchia</taxon>
        <taxon>Euheterodonta</taxon>
        <taxon>Imparidentia</taxon>
        <taxon>Neoheterodontei</taxon>
        <taxon>Myida</taxon>
        <taxon>Dreissenoidea</taxon>
        <taxon>Dreissenidae</taxon>
        <taxon>Dreissena</taxon>
    </lineage>
</organism>
<reference evidence="1" key="2">
    <citation type="submission" date="2020-11" db="EMBL/GenBank/DDBJ databases">
        <authorList>
            <person name="McCartney M.A."/>
            <person name="Auch B."/>
            <person name="Kono T."/>
            <person name="Mallez S."/>
            <person name="Becker A."/>
            <person name="Gohl D.M."/>
            <person name="Silverstein K.A.T."/>
            <person name="Koren S."/>
            <person name="Bechman K.B."/>
            <person name="Herman A."/>
            <person name="Abrahante J.E."/>
            <person name="Garbe J."/>
        </authorList>
    </citation>
    <scope>NUCLEOTIDE SEQUENCE</scope>
    <source>
        <strain evidence="1">Duluth1</strain>
        <tissue evidence="1">Whole animal</tissue>
    </source>
</reference>
<protein>
    <submittedName>
        <fullName evidence="1">Uncharacterized protein</fullName>
    </submittedName>
</protein>
<evidence type="ECO:0000313" key="2">
    <source>
        <dbReference type="Proteomes" id="UP000828390"/>
    </source>
</evidence>
<name>A0A9D4JJ45_DREPO</name>
<reference evidence="1" key="1">
    <citation type="journal article" date="2019" name="bioRxiv">
        <title>The Genome of the Zebra Mussel, Dreissena polymorpha: A Resource for Invasive Species Research.</title>
        <authorList>
            <person name="McCartney M.A."/>
            <person name="Auch B."/>
            <person name="Kono T."/>
            <person name="Mallez S."/>
            <person name="Zhang Y."/>
            <person name="Obille A."/>
            <person name="Becker A."/>
            <person name="Abrahante J.E."/>
            <person name="Garbe J."/>
            <person name="Badalamenti J.P."/>
            <person name="Herman A."/>
            <person name="Mangelson H."/>
            <person name="Liachko I."/>
            <person name="Sullivan S."/>
            <person name="Sone E.D."/>
            <person name="Koren S."/>
            <person name="Silverstein K.A.T."/>
            <person name="Beckman K.B."/>
            <person name="Gohl D.M."/>
        </authorList>
    </citation>
    <scope>NUCLEOTIDE SEQUENCE</scope>
    <source>
        <strain evidence="1">Duluth1</strain>
        <tissue evidence="1">Whole animal</tissue>
    </source>
</reference>
<proteinExistence type="predicted"/>